<dbReference type="OrthoDB" id="9801441at2"/>
<proteinExistence type="predicted"/>
<dbReference type="Pfam" id="PF12848">
    <property type="entry name" value="ABC_tran_Xtn"/>
    <property type="match status" value="1"/>
</dbReference>
<sequence length="638" mass="73368">MIELALNKLQKYYGATMILEDITFEVQTAEKVGIVGSNGCGKSTLLKIIMGVEGYEKGMLSIRKGANLGYLEQMPIYPDSFKVINVLNSAFEKIDNLHEEMKVLEKQLSNTDIANMDRLLSKYSQLQELYESRGGYEKEEKLSKVCTGLKINKIFKEKLFSQLSGGEKTTVILGKILLQNPDILLLDEPSNHLDLDAMEWLERYINEYKGVVIIVSHDRYFLDNAVTKIIEIEDKVSKSYIGNYTAYVKEKEKQLQLQLEGFIDQQKKIKAMEKGIAQLKDWGRRGDNGKFFRRAASMQKVLDKLQRIDKPILEKESISINTHVAERSGNDVVIVKDLCKNYGEKVIFNKAEILVRQGEAVALIGSNGCGKSTLIKILLGKVEAEEGTASLGSSIKLGYLPQNISFKDENKTILECFREEIVITEGKAREYLAKYMFLGEMVFKRVGKLSGGERSRLKLAMLMYNEVNFLILDEPTNHLDIDSREELEDVLKEFKGTLLFVSHDRYFINTIAGRLVELSKGSLISYEGNYEYYKEKVIENKNDEEIKQAAVKDQIIIKKDKIKKRKEKEILKPEKMDSNSENRKKHLEKSIEELEQKIKFIDVEINKVKDNYKRLNSLYEERVDLNEILDELMEEYFQ</sequence>
<name>R4K4W4_CLOPA</name>
<dbReference type="Gene3D" id="3.40.50.300">
    <property type="entry name" value="P-loop containing nucleotide triphosphate hydrolases"/>
    <property type="match status" value="2"/>
</dbReference>
<dbReference type="SUPFAM" id="SSF52540">
    <property type="entry name" value="P-loop containing nucleoside triphosphate hydrolases"/>
    <property type="match status" value="2"/>
</dbReference>
<keyword evidence="3" id="KW-0067">ATP-binding</keyword>
<evidence type="ECO:0000256" key="2">
    <source>
        <dbReference type="ARBA" id="ARBA00022741"/>
    </source>
</evidence>
<dbReference type="InterPro" id="IPR017871">
    <property type="entry name" value="ABC_transporter-like_CS"/>
</dbReference>
<dbReference type="STRING" id="86416.Clopa_0508"/>
<organism evidence="6 7">
    <name type="scientific">Clostridium pasteurianum BC1</name>
    <dbReference type="NCBI Taxonomy" id="86416"/>
    <lineage>
        <taxon>Bacteria</taxon>
        <taxon>Bacillati</taxon>
        <taxon>Bacillota</taxon>
        <taxon>Clostridia</taxon>
        <taxon>Eubacteriales</taxon>
        <taxon>Clostridiaceae</taxon>
        <taxon>Clostridium</taxon>
    </lineage>
</organism>
<evidence type="ECO:0000256" key="4">
    <source>
        <dbReference type="SAM" id="Coils"/>
    </source>
</evidence>
<gene>
    <name evidence="6" type="ORF">Clopa_0508</name>
</gene>
<dbReference type="FunFam" id="3.40.50.300:FF:000309">
    <property type="entry name" value="ABC transporter ATP-binding protein"/>
    <property type="match status" value="1"/>
</dbReference>
<dbReference type="SMART" id="SM00382">
    <property type="entry name" value="AAA"/>
    <property type="match status" value="2"/>
</dbReference>
<keyword evidence="1" id="KW-0677">Repeat</keyword>
<dbReference type="PANTHER" id="PTHR42855">
    <property type="entry name" value="ABC TRANSPORTER ATP-BINDING SUBUNIT"/>
    <property type="match status" value="1"/>
</dbReference>
<dbReference type="RefSeq" id="WP_015613886.1">
    <property type="nucleotide sequence ID" value="NC_021182.1"/>
</dbReference>
<dbReference type="CDD" id="cd03221">
    <property type="entry name" value="ABCF_EF-3"/>
    <property type="match status" value="2"/>
</dbReference>
<dbReference type="InterPro" id="IPR003593">
    <property type="entry name" value="AAA+_ATPase"/>
</dbReference>
<dbReference type="KEGG" id="cpas:Clopa_0508"/>
<evidence type="ECO:0000259" key="5">
    <source>
        <dbReference type="PROSITE" id="PS50893"/>
    </source>
</evidence>
<dbReference type="PROSITE" id="PS00211">
    <property type="entry name" value="ABC_TRANSPORTER_1"/>
    <property type="match status" value="1"/>
</dbReference>
<dbReference type="InterPro" id="IPR051309">
    <property type="entry name" value="ABCF_ATPase"/>
</dbReference>
<keyword evidence="2" id="KW-0547">Nucleotide-binding</keyword>
<dbReference type="GO" id="GO:0016887">
    <property type="term" value="F:ATP hydrolysis activity"/>
    <property type="evidence" value="ECO:0007669"/>
    <property type="project" value="InterPro"/>
</dbReference>
<keyword evidence="4" id="KW-0175">Coiled coil</keyword>
<dbReference type="Proteomes" id="UP000013523">
    <property type="component" value="Chromosome"/>
</dbReference>
<feature type="domain" description="ABC transporter" evidence="5">
    <location>
        <begin position="333"/>
        <end position="545"/>
    </location>
</feature>
<feature type="coiled-coil region" evidence="4">
    <location>
        <begin position="87"/>
        <end position="114"/>
    </location>
</feature>
<dbReference type="InterPro" id="IPR032781">
    <property type="entry name" value="ABC_tran_Xtn"/>
</dbReference>
<dbReference type="FunFam" id="3.40.50.300:FF:000011">
    <property type="entry name" value="Putative ABC transporter ATP-binding component"/>
    <property type="match status" value="1"/>
</dbReference>
<dbReference type="EMBL" id="CP003261">
    <property type="protein sequence ID" value="AGK95559.1"/>
    <property type="molecule type" value="Genomic_DNA"/>
</dbReference>
<dbReference type="PATRIC" id="fig|86416.3.peg.485"/>
<keyword evidence="7" id="KW-1185">Reference proteome</keyword>
<evidence type="ECO:0000313" key="7">
    <source>
        <dbReference type="Proteomes" id="UP000013523"/>
    </source>
</evidence>
<dbReference type="InterPro" id="IPR003439">
    <property type="entry name" value="ABC_transporter-like_ATP-bd"/>
</dbReference>
<protein>
    <submittedName>
        <fullName evidence="6">ATPase component of ABC transporters with duplicated ATPase domain</fullName>
    </submittedName>
</protein>
<dbReference type="eggNOG" id="COG0488">
    <property type="taxonomic scope" value="Bacteria"/>
</dbReference>
<dbReference type="AlphaFoldDB" id="R4K4W4"/>
<dbReference type="GO" id="GO:0003676">
    <property type="term" value="F:nucleic acid binding"/>
    <property type="evidence" value="ECO:0007669"/>
    <property type="project" value="UniProtKB-ARBA"/>
</dbReference>
<evidence type="ECO:0000256" key="1">
    <source>
        <dbReference type="ARBA" id="ARBA00022737"/>
    </source>
</evidence>
<dbReference type="GO" id="GO:0005524">
    <property type="term" value="F:ATP binding"/>
    <property type="evidence" value="ECO:0007669"/>
    <property type="project" value="UniProtKB-KW"/>
</dbReference>
<reference evidence="6 7" key="1">
    <citation type="submission" date="2012-01" db="EMBL/GenBank/DDBJ databases">
        <title>Complete sequence of chromosome of Clostridium pasteurianum BC1.</title>
        <authorList>
            <consortium name="US DOE Joint Genome Institute"/>
            <person name="Lucas S."/>
            <person name="Han J."/>
            <person name="Lapidus A."/>
            <person name="Cheng J.-F."/>
            <person name="Goodwin L."/>
            <person name="Pitluck S."/>
            <person name="Peters L."/>
            <person name="Mikhailova N."/>
            <person name="Teshima H."/>
            <person name="Detter J.C."/>
            <person name="Han C."/>
            <person name="Tapia R."/>
            <person name="Land M."/>
            <person name="Hauser L."/>
            <person name="Kyrpides N."/>
            <person name="Ivanova N."/>
            <person name="Pagani I."/>
            <person name="Dunn J."/>
            <person name="Taghavi S."/>
            <person name="Francis A."/>
            <person name="van der Lelie D."/>
            <person name="Woyke T."/>
        </authorList>
    </citation>
    <scope>NUCLEOTIDE SEQUENCE [LARGE SCALE GENOMIC DNA]</scope>
    <source>
        <strain evidence="6 7">BC1</strain>
    </source>
</reference>
<dbReference type="HOGENOM" id="CLU_000604_36_0_9"/>
<feature type="coiled-coil region" evidence="4">
    <location>
        <begin position="577"/>
        <end position="635"/>
    </location>
</feature>
<dbReference type="NCBIfam" id="NF000355">
    <property type="entry name" value="ribo_prot_ABC_F"/>
    <property type="match status" value="1"/>
</dbReference>
<evidence type="ECO:0000256" key="3">
    <source>
        <dbReference type="ARBA" id="ARBA00022840"/>
    </source>
</evidence>
<evidence type="ECO:0000313" key="6">
    <source>
        <dbReference type="EMBL" id="AGK95559.1"/>
    </source>
</evidence>
<feature type="domain" description="ABC transporter" evidence="5">
    <location>
        <begin position="4"/>
        <end position="259"/>
    </location>
</feature>
<dbReference type="Pfam" id="PF00005">
    <property type="entry name" value="ABC_tran"/>
    <property type="match status" value="2"/>
</dbReference>
<accession>R4K4W4</accession>
<dbReference type="PROSITE" id="PS50893">
    <property type="entry name" value="ABC_TRANSPORTER_2"/>
    <property type="match status" value="2"/>
</dbReference>
<dbReference type="PANTHER" id="PTHR42855:SF2">
    <property type="entry name" value="DRUG RESISTANCE ABC TRANSPORTER,ATP-BINDING PROTEIN"/>
    <property type="match status" value="1"/>
</dbReference>
<dbReference type="InterPro" id="IPR027417">
    <property type="entry name" value="P-loop_NTPase"/>
</dbReference>